<protein>
    <submittedName>
        <fullName evidence="2">Uncharacterized protein</fullName>
    </submittedName>
</protein>
<evidence type="ECO:0000313" key="2">
    <source>
        <dbReference type="EMBL" id="GAC12742.1"/>
    </source>
</evidence>
<proteinExistence type="predicted"/>
<accession>K6Y398</accession>
<reference evidence="2 3" key="1">
    <citation type="journal article" date="2017" name="Antonie Van Leeuwenhoek">
        <title>Rhizobium rhizosphaerae sp. nov., a novel species isolated from rice rhizosphere.</title>
        <authorList>
            <person name="Zhao J.J."/>
            <person name="Zhang J."/>
            <person name="Zhang R.J."/>
            <person name="Zhang C.W."/>
            <person name="Yin H.Q."/>
            <person name="Zhang X.X."/>
        </authorList>
    </citation>
    <scope>NUCLEOTIDE SEQUENCE [LARGE SCALE GENOMIC DNA]</scope>
    <source>
        <strain evidence="2 3">E3</strain>
    </source>
</reference>
<evidence type="ECO:0000256" key="1">
    <source>
        <dbReference type="SAM" id="SignalP"/>
    </source>
</evidence>
<evidence type="ECO:0000313" key="3">
    <source>
        <dbReference type="Proteomes" id="UP000006334"/>
    </source>
</evidence>
<comment type="caution">
    <text evidence="2">The sequence shown here is derived from an EMBL/GenBank/DDBJ whole genome shotgun (WGS) entry which is preliminary data.</text>
</comment>
<sequence>MQNNRSLFNASKLLLLIMLGLSVFQANADTNGELEKTQCDSRKQFTYSWSFMESCDFTPRGGSSKGVAVTLDPETHPGWLSLQQEGISNFEKDRRAILAMSGAYRVSFDFLETVGFTTDYTPSRPYQSWGTEFVYVAEDSGDYISLQHVMVMYFMQDDGSVSDPMVMKHWRQDWQFQKRDLFVYAGNHRWQHKNLNADEVKGTWSQAVYQVDDSPRYESFGIWQHNDSFSSWLSAKTWRPLPRREGSVRDDYQVLEGTNRHTILPNGWVQEEENLKLVLDSNGKVAAKVPYLAKELGLARYERIIDHDFSTGDDYWQKSAQFWTDVRDVWRETISASNSIVINKKVDGNFMFMPFFAKAQSLVDGQAYNSNVSKTEIKKMLSPFIKVE</sequence>
<dbReference type="STRING" id="1127673.GLIP_0087"/>
<dbReference type="Proteomes" id="UP000006334">
    <property type="component" value="Unassembled WGS sequence"/>
</dbReference>
<name>K6Y398_9ALTE</name>
<dbReference type="Pfam" id="PF20311">
    <property type="entry name" value="DUF6607"/>
    <property type="match status" value="1"/>
</dbReference>
<feature type="signal peptide" evidence="1">
    <location>
        <begin position="1"/>
        <end position="28"/>
    </location>
</feature>
<organism evidence="2 3">
    <name type="scientific">Aliiglaciecola lipolytica E3</name>
    <dbReference type="NCBI Taxonomy" id="1127673"/>
    <lineage>
        <taxon>Bacteria</taxon>
        <taxon>Pseudomonadati</taxon>
        <taxon>Pseudomonadota</taxon>
        <taxon>Gammaproteobacteria</taxon>
        <taxon>Alteromonadales</taxon>
        <taxon>Alteromonadaceae</taxon>
        <taxon>Aliiglaciecola</taxon>
    </lineage>
</organism>
<dbReference type="AlphaFoldDB" id="K6Y398"/>
<dbReference type="EMBL" id="BAEN01000004">
    <property type="protein sequence ID" value="GAC12742.1"/>
    <property type="molecule type" value="Genomic_DNA"/>
</dbReference>
<keyword evidence="1" id="KW-0732">Signal</keyword>
<feature type="chain" id="PRO_5003899722" evidence="1">
    <location>
        <begin position="29"/>
        <end position="388"/>
    </location>
</feature>
<dbReference type="InterPro" id="IPR046715">
    <property type="entry name" value="DUF6607"/>
</dbReference>
<gene>
    <name evidence="2" type="ORF">GLIP_0087</name>
</gene>
<dbReference type="OrthoDB" id="8564954at2"/>
<keyword evidence="3" id="KW-1185">Reference proteome</keyword>
<dbReference type="RefSeq" id="WP_008842562.1">
    <property type="nucleotide sequence ID" value="NZ_BAEN01000004.1"/>
</dbReference>
<dbReference type="eggNOG" id="ENOG502Z873">
    <property type="taxonomic scope" value="Bacteria"/>
</dbReference>